<name>A0A1J5QLV7_9ZZZZ</name>
<organism evidence="1">
    <name type="scientific">mine drainage metagenome</name>
    <dbReference type="NCBI Taxonomy" id="410659"/>
    <lineage>
        <taxon>unclassified sequences</taxon>
        <taxon>metagenomes</taxon>
        <taxon>ecological metagenomes</taxon>
    </lineage>
</organism>
<protein>
    <submittedName>
        <fullName evidence="1">Uncharacterized protein</fullName>
    </submittedName>
</protein>
<dbReference type="EMBL" id="MLJW01000615">
    <property type="protein sequence ID" value="OIQ84486.1"/>
    <property type="molecule type" value="Genomic_DNA"/>
</dbReference>
<comment type="caution">
    <text evidence="1">The sequence shown here is derived from an EMBL/GenBank/DDBJ whole genome shotgun (WGS) entry which is preliminary data.</text>
</comment>
<evidence type="ECO:0000313" key="1">
    <source>
        <dbReference type="EMBL" id="OIQ84486.1"/>
    </source>
</evidence>
<accession>A0A1J5QLV7</accession>
<proteinExistence type="predicted"/>
<sequence length="37" mass="3723">MPTVGLVTPNVQVQGRAADRRSVPCNAGLGLAMGASK</sequence>
<reference evidence="1" key="1">
    <citation type="submission" date="2016-10" db="EMBL/GenBank/DDBJ databases">
        <title>Sequence of Gallionella enrichment culture.</title>
        <authorList>
            <person name="Poehlein A."/>
            <person name="Muehling M."/>
            <person name="Daniel R."/>
        </authorList>
    </citation>
    <scope>NUCLEOTIDE SEQUENCE</scope>
</reference>
<gene>
    <name evidence="1" type="ORF">GALL_337090</name>
</gene>
<dbReference type="AlphaFoldDB" id="A0A1J5QLV7"/>